<dbReference type="EMBL" id="AMFJ01028748">
    <property type="protein sequence ID" value="EKD44760.1"/>
    <property type="molecule type" value="Genomic_DNA"/>
</dbReference>
<comment type="caution">
    <text evidence="1">The sequence shown here is derived from an EMBL/GenBank/DDBJ whole genome shotgun (WGS) entry which is preliminary data.</text>
</comment>
<proteinExistence type="predicted"/>
<gene>
    <name evidence="1" type="ORF">ACD_71C00017G0007</name>
</gene>
<protein>
    <submittedName>
        <fullName evidence="1">Uncharacterized protein</fullName>
    </submittedName>
</protein>
<name>K1YP95_9BACT</name>
<dbReference type="AlphaFoldDB" id="K1YP95"/>
<sequence length="67" mass="8136">MIEIKKIKEPERSFSFKFGRKPPLQEDWMRYIRFVLEGRFKGFGTEFIIGASIIASLVFFLIWWFQK</sequence>
<organism evidence="1">
    <name type="scientific">uncultured bacterium</name>
    <name type="common">gcode 4</name>
    <dbReference type="NCBI Taxonomy" id="1234023"/>
    <lineage>
        <taxon>Bacteria</taxon>
        <taxon>environmental samples</taxon>
    </lineage>
</organism>
<evidence type="ECO:0000313" key="1">
    <source>
        <dbReference type="EMBL" id="EKD44760.1"/>
    </source>
</evidence>
<reference evidence="1" key="1">
    <citation type="journal article" date="2012" name="Science">
        <title>Fermentation, hydrogen, and sulfur metabolism in multiple uncultivated bacterial phyla.</title>
        <authorList>
            <person name="Wrighton K.C."/>
            <person name="Thomas B.C."/>
            <person name="Sharon I."/>
            <person name="Miller C.S."/>
            <person name="Castelle C.J."/>
            <person name="VerBerkmoes N.C."/>
            <person name="Wilkins M.J."/>
            <person name="Hettich R.L."/>
            <person name="Lipton M.S."/>
            <person name="Williams K.H."/>
            <person name="Long P.E."/>
            <person name="Banfield J.F."/>
        </authorList>
    </citation>
    <scope>NUCLEOTIDE SEQUENCE [LARGE SCALE GENOMIC DNA]</scope>
</reference>
<accession>K1YP95</accession>